<evidence type="ECO:0000313" key="1">
    <source>
        <dbReference type="EMBL" id="MDE4168168.1"/>
    </source>
</evidence>
<protein>
    <submittedName>
        <fullName evidence="1">Uncharacterized protein</fullName>
    </submittedName>
</protein>
<dbReference type="RefSeq" id="WP_274838909.1">
    <property type="nucleotide sequence ID" value="NZ_JARCJE010000029.1"/>
</dbReference>
<reference evidence="1 2" key="1">
    <citation type="submission" date="2023-02" db="EMBL/GenBank/DDBJ databases">
        <title>Population genomics of bacteria associated with diatom.</title>
        <authorList>
            <person name="Xie J."/>
            <person name="Wang H."/>
        </authorList>
    </citation>
    <scope>NUCLEOTIDE SEQUENCE [LARGE SCALE GENOMIC DNA]</scope>
    <source>
        <strain evidence="1 2">PT47_8</strain>
    </source>
</reference>
<accession>A0ABD4XF40</accession>
<evidence type="ECO:0000313" key="2">
    <source>
        <dbReference type="Proteomes" id="UP001218364"/>
    </source>
</evidence>
<name>A0ABD4XF40_9RHOB</name>
<dbReference type="AlphaFoldDB" id="A0ABD4XF40"/>
<dbReference type="Proteomes" id="UP001218364">
    <property type="component" value="Unassembled WGS sequence"/>
</dbReference>
<sequence>MARRNSYQSILGDSWHDGSGSVRYSFLDADMPGYHRAVDTDRDGIQDAWRVGGGRVSFDNDFSMNASEQAMAQKVVDDFFAELTCAASRPHAHGGRCAAGICLAA</sequence>
<proteinExistence type="predicted"/>
<gene>
    <name evidence="1" type="ORF">PXK24_21015</name>
</gene>
<organism evidence="1 2">
    <name type="scientific">Phaeobacter gallaeciensis</name>
    <dbReference type="NCBI Taxonomy" id="60890"/>
    <lineage>
        <taxon>Bacteria</taxon>
        <taxon>Pseudomonadati</taxon>
        <taxon>Pseudomonadota</taxon>
        <taxon>Alphaproteobacteria</taxon>
        <taxon>Rhodobacterales</taxon>
        <taxon>Roseobacteraceae</taxon>
        <taxon>Phaeobacter</taxon>
    </lineage>
</organism>
<dbReference type="EMBL" id="JARCJK010000023">
    <property type="protein sequence ID" value="MDE4168168.1"/>
    <property type="molecule type" value="Genomic_DNA"/>
</dbReference>
<comment type="caution">
    <text evidence="1">The sequence shown here is derived from an EMBL/GenBank/DDBJ whole genome shotgun (WGS) entry which is preliminary data.</text>
</comment>